<keyword evidence="5" id="KW-0539">Nucleus</keyword>
<dbReference type="SUPFAM" id="SSF47454">
    <property type="entry name" value="A DNA-binding domain in eukaryotic transcription factors"/>
    <property type="match status" value="1"/>
</dbReference>
<evidence type="ECO:0000256" key="2">
    <source>
        <dbReference type="ARBA" id="ARBA00023125"/>
    </source>
</evidence>
<comment type="caution">
    <text evidence="9">The sequence shown here is derived from an EMBL/GenBank/DDBJ whole genome shotgun (WGS) entry which is preliminary data.</text>
</comment>
<dbReference type="Proteomes" id="UP000663879">
    <property type="component" value="Unassembled WGS sequence"/>
</dbReference>
<gene>
    <name evidence="9" type="ORF">OXX778_LOCUS11164</name>
</gene>
<dbReference type="GO" id="GO:0000978">
    <property type="term" value="F:RNA polymerase II cis-regulatory region sequence-specific DNA binding"/>
    <property type="evidence" value="ECO:0007669"/>
    <property type="project" value="InterPro"/>
</dbReference>
<accession>A0A813ZBL9</accession>
<keyword evidence="10" id="KW-1185">Reference proteome</keyword>
<feature type="compositionally biased region" description="Polar residues" evidence="7">
    <location>
        <begin position="657"/>
        <end position="669"/>
    </location>
</feature>
<dbReference type="Pfam" id="PF03131">
    <property type="entry name" value="bZIP_Maf"/>
    <property type="match status" value="1"/>
</dbReference>
<feature type="compositionally biased region" description="Acidic residues" evidence="7">
    <location>
        <begin position="672"/>
        <end position="700"/>
    </location>
</feature>
<feature type="compositionally biased region" description="Polar residues" evidence="7">
    <location>
        <begin position="701"/>
        <end position="717"/>
    </location>
</feature>
<dbReference type="SMART" id="SM00338">
    <property type="entry name" value="BRLZ"/>
    <property type="match status" value="1"/>
</dbReference>
<feature type="region of interest" description="Disordered" evidence="7">
    <location>
        <begin position="643"/>
        <end position="725"/>
    </location>
</feature>
<feature type="coiled-coil region" evidence="6">
    <location>
        <begin position="565"/>
        <end position="613"/>
    </location>
</feature>
<dbReference type="CDD" id="cd14698">
    <property type="entry name" value="bZIP_CNC"/>
    <property type="match status" value="1"/>
</dbReference>
<dbReference type="InterPro" id="IPR004827">
    <property type="entry name" value="bZIP"/>
</dbReference>
<evidence type="ECO:0000256" key="7">
    <source>
        <dbReference type="SAM" id="MobiDB-lite"/>
    </source>
</evidence>
<dbReference type="InterPro" id="IPR047167">
    <property type="entry name" value="NFE2-like"/>
</dbReference>
<dbReference type="PANTHER" id="PTHR24411">
    <property type="entry name" value="NUCLEAR FACTOR ERYTHROID 2-RELATED FACTOR"/>
    <property type="match status" value="1"/>
</dbReference>
<keyword evidence="3" id="KW-0010">Activator</keyword>
<feature type="domain" description="BZIP" evidence="8">
    <location>
        <begin position="547"/>
        <end position="610"/>
    </location>
</feature>
<evidence type="ECO:0000259" key="8">
    <source>
        <dbReference type="PROSITE" id="PS50217"/>
    </source>
</evidence>
<evidence type="ECO:0000256" key="1">
    <source>
        <dbReference type="ARBA" id="ARBA00023015"/>
    </source>
</evidence>
<keyword evidence="2" id="KW-0238">DNA-binding</keyword>
<keyword evidence="4" id="KW-0804">Transcription</keyword>
<proteinExistence type="predicted"/>
<evidence type="ECO:0000256" key="4">
    <source>
        <dbReference type="ARBA" id="ARBA00023163"/>
    </source>
</evidence>
<dbReference type="OrthoDB" id="7458135at2759"/>
<dbReference type="EMBL" id="CAJNOC010001857">
    <property type="protein sequence ID" value="CAF0896179.1"/>
    <property type="molecule type" value="Genomic_DNA"/>
</dbReference>
<dbReference type="Gene3D" id="1.10.880.10">
    <property type="entry name" value="Transcription factor, Skn-1-like, DNA-binding domain"/>
    <property type="match status" value="1"/>
</dbReference>
<sequence length="725" mass="83722">MRNKNKRSFFETLIRLTLLANVLQYTSRFNYYEFDLVEPNNLFNSHNYIVKQNMYQNKSQNYLDDILMYQRFNYLIAPASFLPSQPSQKDLINLLHDPTYNKEDIEMEIDLQTILQQDIDLGIGSNCNSNQTKQIEFYKETQKNADILATTGLFEQNRVPEGYKLVLEEDTGEYFLILMTNDSNKTEYSTRIQIKNSGSVNNLTSNKTENQLYFPQVSFNQDFEKLNENLGNFTNLDDTLSRFDTDNLLNDDWINQLLNDPQQQSEPIYDQIKIHNDKMLSTLNENQTFAPSPLLNYTNNYFMNNDTIYNDTAQFETMLNQAIEAHEKDLCKTSDDSLLRDKSSLVEELDLSNLMSYVQNDTINKVSSVNTTMKVLNINGDLLDDKAKMNRIDEHIGKKNNNNDNINNSVFNMEFKQEIIDSELEPQFVSISQIKNNVSTSNNCALSTLVQTPALSGLIHNHTYLATSNSDEDSLIHHPYSYKNKLKKMLKNIKKSDDKSEKHTSRDEQLLRENNIVLSLNQIVDTSADEFNDLIREYALNTDQIIVAKDIRRRGKNKVAAQICRKRKLDSIDSLKENVENLHQKRSILCAENTKLQKEIREATERFNKLYQEALGNSLNSNDPTIVSINNLREQLNTKEVQTSEIKTFHSDDSRGLDTSFSQNSSVLHNESDEDDDDDDEDEDDIGSSDESDFDEDEENSMNSYSANSSIQNQTGKNTKKLRKF</sequence>
<dbReference type="PROSITE" id="PS50217">
    <property type="entry name" value="BZIP"/>
    <property type="match status" value="1"/>
</dbReference>
<evidence type="ECO:0000313" key="9">
    <source>
        <dbReference type="EMBL" id="CAF0896179.1"/>
    </source>
</evidence>
<dbReference type="GO" id="GO:0005634">
    <property type="term" value="C:nucleus"/>
    <property type="evidence" value="ECO:0007669"/>
    <property type="project" value="TreeGrafter"/>
</dbReference>
<feature type="compositionally biased region" description="Basic and acidic residues" evidence="7">
    <location>
        <begin position="647"/>
        <end position="656"/>
    </location>
</feature>
<dbReference type="InterPro" id="IPR004826">
    <property type="entry name" value="bZIP_Maf"/>
</dbReference>
<organism evidence="9 10">
    <name type="scientific">Brachionus calyciflorus</name>
    <dbReference type="NCBI Taxonomy" id="104777"/>
    <lineage>
        <taxon>Eukaryota</taxon>
        <taxon>Metazoa</taxon>
        <taxon>Spiralia</taxon>
        <taxon>Gnathifera</taxon>
        <taxon>Rotifera</taxon>
        <taxon>Eurotatoria</taxon>
        <taxon>Monogononta</taxon>
        <taxon>Pseudotrocha</taxon>
        <taxon>Ploima</taxon>
        <taxon>Brachionidae</taxon>
        <taxon>Brachionus</taxon>
    </lineage>
</organism>
<evidence type="ECO:0000256" key="6">
    <source>
        <dbReference type="SAM" id="Coils"/>
    </source>
</evidence>
<dbReference type="InterPro" id="IPR008917">
    <property type="entry name" value="TF_DNA-bd_sf"/>
</dbReference>
<evidence type="ECO:0000313" key="10">
    <source>
        <dbReference type="Proteomes" id="UP000663879"/>
    </source>
</evidence>
<dbReference type="AlphaFoldDB" id="A0A813ZBL9"/>
<evidence type="ECO:0000256" key="5">
    <source>
        <dbReference type="ARBA" id="ARBA00023242"/>
    </source>
</evidence>
<reference evidence="9" key="1">
    <citation type="submission" date="2021-02" db="EMBL/GenBank/DDBJ databases">
        <authorList>
            <person name="Nowell W R."/>
        </authorList>
    </citation>
    <scope>NUCLEOTIDE SEQUENCE</scope>
    <source>
        <strain evidence="9">Ploen Becks lab</strain>
    </source>
</reference>
<evidence type="ECO:0000256" key="3">
    <source>
        <dbReference type="ARBA" id="ARBA00023159"/>
    </source>
</evidence>
<dbReference type="GO" id="GO:0000981">
    <property type="term" value="F:DNA-binding transcription factor activity, RNA polymerase II-specific"/>
    <property type="evidence" value="ECO:0007669"/>
    <property type="project" value="TreeGrafter"/>
</dbReference>
<dbReference type="PANTHER" id="PTHR24411:SF55">
    <property type="entry name" value="SEGMENTATION PROTEIN CAP'N'COLLAR"/>
    <property type="match status" value="1"/>
</dbReference>
<name>A0A813ZBL9_9BILA</name>
<keyword evidence="6" id="KW-0175">Coiled coil</keyword>
<protein>
    <recommendedName>
        <fullName evidence="8">BZIP domain-containing protein</fullName>
    </recommendedName>
</protein>
<keyword evidence="1" id="KW-0805">Transcription regulation</keyword>